<organism evidence="2 3">
    <name type="scientific">Ditylenchus dipsaci</name>
    <dbReference type="NCBI Taxonomy" id="166011"/>
    <lineage>
        <taxon>Eukaryota</taxon>
        <taxon>Metazoa</taxon>
        <taxon>Ecdysozoa</taxon>
        <taxon>Nematoda</taxon>
        <taxon>Chromadorea</taxon>
        <taxon>Rhabditida</taxon>
        <taxon>Tylenchina</taxon>
        <taxon>Tylenchomorpha</taxon>
        <taxon>Sphaerularioidea</taxon>
        <taxon>Anguinidae</taxon>
        <taxon>Anguininae</taxon>
        <taxon>Ditylenchus</taxon>
    </lineage>
</organism>
<accession>A0A915CPW4</accession>
<feature type="chain" id="PRO_5038032977" evidence="1">
    <location>
        <begin position="23"/>
        <end position="294"/>
    </location>
</feature>
<feature type="signal peptide" evidence="1">
    <location>
        <begin position="1"/>
        <end position="22"/>
    </location>
</feature>
<dbReference type="Proteomes" id="UP000887574">
    <property type="component" value="Unplaced"/>
</dbReference>
<proteinExistence type="predicted"/>
<dbReference type="AlphaFoldDB" id="A0A915CPW4"/>
<evidence type="ECO:0000313" key="3">
    <source>
        <dbReference type="WBParaSite" id="jg10943"/>
    </source>
</evidence>
<sequence>MTTSSTATIAAATAAAITQAAAIQTTTTANPNCLSTCPNGTWSSWQASTACNDTCGRAECRHLPGLVPPQLMDVLQVSFEVNGPSTASMSCNFSPCDYPRMSCCNSKVVMPSFDEATTLTRFILTTAVQAMASDATLPADNQCTTTQHLQSQELPLLYPLVLAVRRCVGSWSPYLTCQDTCGSCGTQTRSRTCTSEASGCPCTGSTTNTINCNLAPCPYPRQSCCNGLRAMAVNGAIICGPQASNFQIKTEQMHVHIKKTTEESTQAYLKRGTDYKFWEIVRYTILKLKCRALK</sequence>
<dbReference type="WBParaSite" id="jg10943">
    <property type="protein sequence ID" value="jg10943"/>
    <property type="gene ID" value="jg10943"/>
</dbReference>
<dbReference type="Gene3D" id="2.20.100.10">
    <property type="entry name" value="Thrombospondin type-1 (TSP1) repeat"/>
    <property type="match status" value="1"/>
</dbReference>
<dbReference type="PANTHER" id="PTHR31936:SF7">
    <property type="entry name" value="SHK DOMAIN-CONTAINING PROTEIN"/>
    <property type="match status" value="1"/>
</dbReference>
<dbReference type="Pfam" id="PF00090">
    <property type="entry name" value="TSP_1"/>
    <property type="match status" value="1"/>
</dbReference>
<reference evidence="3" key="1">
    <citation type="submission" date="2022-11" db="UniProtKB">
        <authorList>
            <consortium name="WormBaseParasite"/>
        </authorList>
    </citation>
    <scope>IDENTIFICATION</scope>
</reference>
<dbReference type="PROSITE" id="PS50092">
    <property type="entry name" value="TSP1"/>
    <property type="match status" value="1"/>
</dbReference>
<dbReference type="SMART" id="SM00209">
    <property type="entry name" value="TSP1"/>
    <property type="match status" value="1"/>
</dbReference>
<evidence type="ECO:0000256" key="1">
    <source>
        <dbReference type="SAM" id="SignalP"/>
    </source>
</evidence>
<dbReference type="InterPro" id="IPR000884">
    <property type="entry name" value="TSP1_rpt"/>
</dbReference>
<dbReference type="SUPFAM" id="SSF82895">
    <property type="entry name" value="TSP-1 type 1 repeat"/>
    <property type="match status" value="1"/>
</dbReference>
<protein>
    <submittedName>
        <fullName evidence="3">Uncharacterized protein</fullName>
    </submittedName>
</protein>
<keyword evidence="2" id="KW-1185">Reference proteome</keyword>
<name>A0A915CPW4_9BILA</name>
<evidence type="ECO:0000313" key="2">
    <source>
        <dbReference type="Proteomes" id="UP000887574"/>
    </source>
</evidence>
<keyword evidence="1" id="KW-0732">Signal</keyword>
<dbReference type="PANTHER" id="PTHR31936">
    <property type="entry name" value="PROTEIN CBG18744"/>
    <property type="match status" value="1"/>
</dbReference>
<dbReference type="InterPro" id="IPR036383">
    <property type="entry name" value="TSP1_rpt_sf"/>
</dbReference>